<keyword evidence="8" id="KW-1185">Reference proteome</keyword>
<dbReference type="GO" id="GO:0008270">
    <property type="term" value="F:zinc ion binding"/>
    <property type="evidence" value="ECO:0007669"/>
    <property type="project" value="UniProtKB-KW"/>
</dbReference>
<dbReference type="SUPFAM" id="SSF57716">
    <property type="entry name" value="Glucocorticoid receptor-like (DNA-binding domain)"/>
    <property type="match status" value="1"/>
</dbReference>
<dbReference type="PANTHER" id="PTHR33823:SF4">
    <property type="entry name" value="GENERAL STRESS PROTEIN 16O"/>
    <property type="match status" value="1"/>
</dbReference>
<dbReference type="PANTHER" id="PTHR33823">
    <property type="entry name" value="RNA POLYMERASE-BINDING TRANSCRIPTION FACTOR DKSA-RELATED"/>
    <property type="match status" value="1"/>
</dbReference>
<evidence type="ECO:0000256" key="1">
    <source>
        <dbReference type="ARBA" id="ARBA00022723"/>
    </source>
</evidence>
<dbReference type="RefSeq" id="WP_143126686.1">
    <property type="nucleotide sequence ID" value="NZ_VJMG01000056.1"/>
</dbReference>
<proteinExistence type="predicted"/>
<dbReference type="EMBL" id="VJMG01000056">
    <property type="protein sequence ID" value="TRL36264.1"/>
    <property type="molecule type" value="Genomic_DNA"/>
</dbReference>
<evidence type="ECO:0000256" key="2">
    <source>
        <dbReference type="ARBA" id="ARBA00022771"/>
    </source>
</evidence>
<keyword evidence="1" id="KW-0479">Metal-binding</keyword>
<dbReference type="AlphaFoldDB" id="A0A549T357"/>
<evidence type="ECO:0000313" key="7">
    <source>
        <dbReference type="EMBL" id="TRL36264.1"/>
    </source>
</evidence>
<sequence>METDHYRRVLETRRAELDRRLTKIEHDLDQPGNPDDDDRAIERNNDEVLEGLGEAGQKELAAIEAALGRIEAGTFGRCARCGEPISDARLAAVPHAALCSDCMSEA</sequence>
<evidence type="ECO:0000313" key="8">
    <source>
        <dbReference type="Proteomes" id="UP000316801"/>
    </source>
</evidence>
<evidence type="ECO:0000259" key="6">
    <source>
        <dbReference type="Pfam" id="PF21173"/>
    </source>
</evidence>
<keyword evidence="2" id="KW-0863">Zinc-finger</keyword>
<feature type="domain" description="DnaK suppressor protein-like N-terminal" evidence="6">
    <location>
        <begin position="6"/>
        <end position="70"/>
    </location>
</feature>
<dbReference type="Gene3D" id="1.20.120.910">
    <property type="entry name" value="DksA, coiled-coil domain"/>
    <property type="match status" value="1"/>
</dbReference>
<dbReference type="InterPro" id="IPR000962">
    <property type="entry name" value="Znf_DskA_TraR"/>
</dbReference>
<dbReference type="SUPFAM" id="SSF109635">
    <property type="entry name" value="DnaK suppressor protein DksA, alpha-hairpin domain"/>
    <property type="match status" value="1"/>
</dbReference>
<dbReference type="PROSITE" id="PS51128">
    <property type="entry name" value="ZF_DKSA_2"/>
    <property type="match status" value="1"/>
</dbReference>
<name>A0A549T357_9HYPH</name>
<keyword evidence="3" id="KW-0862">Zinc</keyword>
<evidence type="ECO:0000256" key="4">
    <source>
        <dbReference type="PROSITE-ProRule" id="PRU00510"/>
    </source>
</evidence>
<feature type="zinc finger region" description="dksA C4-type" evidence="4">
    <location>
        <begin position="78"/>
        <end position="102"/>
    </location>
</feature>
<dbReference type="Pfam" id="PF01258">
    <property type="entry name" value="zf-dskA_traR"/>
    <property type="match status" value="1"/>
</dbReference>
<evidence type="ECO:0000259" key="5">
    <source>
        <dbReference type="Pfam" id="PF01258"/>
    </source>
</evidence>
<organism evidence="7 8">
    <name type="scientific">Rhizobium straminoryzae</name>
    <dbReference type="NCBI Taxonomy" id="1387186"/>
    <lineage>
        <taxon>Bacteria</taxon>
        <taxon>Pseudomonadati</taxon>
        <taxon>Pseudomonadota</taxon>
        <taxon>Alphaproteobacteria</taxon>
        <taxon>Hyphomicrobiales</taxon>
        <taxon>Rhizobiaceae</taxon>
        <taxon>Rhizobium/Agrobacterium group</taxon>
        <taxon>Rhizobium</taxon>
    </lineage>
</organism>
<protein>
    <submittedName>
        <fullName evidence="7">TraR/DksA family transcriptional regulator</fullName>
    </submittedName>
</protein>
<reference evidence="7 8" key="1">
    <citation type="submission" date="2019-07" db="EMBL/GenBank/DDBJ databases">
        <title>Ln-dependent methylotrophs.</title>
        <authorList>
            <person name="Tani A."/>
        </authorList>
    </citation>
    <scope>NUCLEOTIDE SEQUENCE [LARGE SCALE GENOMIC DNA]</scope>
    <source>
        <strain evidence="7 8">SM12</strain>
    </source>
</reference>
<dbReference type="Pfam" id="PF21173">
    <property type="entry name" value="DksA-like_N"/>
    <property type="match status" value="1"/>
</dbReference>
<dbReference type="InterPro" id="IPR037187">
    <property type="entry name" value="DnaK_N"/>
</dbReference>
<dbReference type="Proteomes" id="UP000316801">
    <property type="component" value="Unassembled WGS sequence"/>
</dbReference>
<dbReference type="InterPro" id="IPR048487">
    <property type="entry name" value="DksA-like_N"/>
</dbReference>
<feature type="domain" description="Zinc finger DksA/TraR C4-type" evidence="5">
    <location>
        <begin position="73"/>
        <end position="102"/>
    </location>
</feature>
<gene>
    <name evidence="7" type="ORF">FNA46_18500</name>
</gene>
<evidence type="ECO:0000256" key="3">
    <source>
        <dbReference type="ARBA" id="ARBA00022833"/>
    </source>
</evidence>
<comment type="caution">
    <text evidence="7">The sequence shown here is derived from an EMBL/GenBank/DDBJ whole genome shotgun (WGS) entry which is preliminary data.</text>
</comment>
<accession>A0A549T357</accession>